<comment type="subcellular location">
    <subcellularLocation>
        <location evidence="1">Cell membrane</location>
    </subcellularLocation>
</comment>
<evidence type="ECO:0000313" key="14">
    <source>
        <dbReference type="EMBL" id="RZO20275.1"/>
    </source>
</evidence>
<dbReference type="InterPro" id="IPR013703">
    <property type="entry name" value="Peptidase_S49_N_proteobac"/>
</dbReference>
<dbReference type="SUPFAM" id="SSF52096">
    <property type="entry name" value="ClpP/crotonase"/>
    <property type="match status" value="1"/>
</dbReference>
<evidence type="ECO:0000256" key="5">
    <source>
        <dbReference type="ARBA" id="ARBA00022692"/>
    </source>
</evidence>
<feature type="region of interest" description="Disordered" evidence="10">
    <location>
        <begin position="76"/>
        <end position="96"/>
    </location>
</feature>
<dbReference type="InterPro" id="IPR029045">
    <property type="entry name" value="ClpP/crotonase-like_dom_sf"/>
</dbReference>
<accession>A0A520MGE6</accession>
<keyword evidence="7" id="KW-0720">Serine protease</keyword>
<dbReference type="Gene3D" id="3.90.226.10">
    <property type="entry name" value="2-enoyl-CoA Hydratase, Chain A, domain 1"/>
    <property type="match status" value="1"/>
</dbReference>
<evidence type="ECO:0000259" key="13">
    <source>
        <dbReference type="Pfam" id="PF08496"/>
    </source>
</evidence>
<keyword evidence="9 11" id="KW-0472">Membrane</keyword>
<evidence type="ECO:0000256" key="7">
    <source>
        <dbReference type="ARBA" id="ARBA00022825"/>
    </source>
</evidence>
<dbReference type="PANTHER" id="PTHR42987:SF4">
    <property type="entry name" value="PROTEASE SOHB-RELATED"/>
    <property type="match status" value="1"/>
</dbReference>
<dbReference type="AlphaFoldDB" id="A0A520MGE6"/>
<evidence type="ECO:0000256" key="4">
    <source>
        <dbReference type="ARBA" id="ARBA00022670"/>
    </source>
</evidence>
<reference evidence="14 15" key="1">
    <citation type="submission" date="2019-02" db="EMBL/GenBank/DDBJ databases">
        <title>Prokaryotic population dynamics and viral predation in marine succession experiment using metagenomics: the confinement effect.</title>
        <authorList>
            <person name="Haro-Moreno J.M."/>
            <person name="Rodriguez-Valera F."/>
            <person name="Lopez-Perez M."/>
        </authorList>
    </citation>
    <scope>NUCLEOTIDE SEQUENCE [LARGE SCALE GENOMIC DNA]</scope>
    <source>
        <strain evidence="14">MED-G170</strain>
    </source>
</reference>
<dbReference type="CDD" id="cd07023">
    <property type="entry name" value="S49_Sppa_N_C"/>
    <property type="match status" value="1"/>
</dbReference>
<evidence type="ECO:0000256" key="10">
    <source>
        <dbReference type="SAM" id="MobiDB-lite"/>
    </source>
</evidence>
<comment type="similarity">
    <text evidence="2">Belongs to the peptidase S49 family.</text>
</comment>
<keyword evidence="8 11" id="KW-1133">Transmembrane helix</keyword>
<keyword evidence="3" id="KW-1003">Cell membrane</keyword>
<dbReference type="Gene3D" id="6.20.330.10">
    <property type="match status" value="1"/>
</dbReference>
<keyword evidence="4 14" id="KW-0645">Protease</keyword>
<dbReference type="InterPro" id="IPR047272">
    <property type="entry name" value="S49_SppA_C"/>
</dbReference>
<evidence type="ECO:0000256" key="1">
    <source>
        <dbReference type="ARBA" id="ARBA00004236"/>
    </source>
</evidence>
<name>A0A520MGE6_9GAMM</name>
<proteinExistence type="inferred from homology"/>
<dbReference type="Pfam" id="PF01343">
    <property type="entry name" value="Peptidase_S49"/>
    <property type="match status" value="1"/>
</dbReference>
<sequence length="355" mass="39782">MEFLFEYGLFFAKVATGVVAFVIVVSVIFSASQKNKQSPERGHLEITPLNQQFEQLKETMLLATVDESLQKAEEKKLHKAKKKQLSNEKKALKKNSEVANEAKSKVYVLSFDGNISASAVGHLREEVTAVLTQATPKDEVLLRLESAGGMVHSYGLASSQLDRLRKKNIPLTVCVDKVAASGGYMMACVADKILAAPFAIIGSIGVVAQMPNFNKVLKKHDVDFELLTAGEHKRTLTMFGENTDKGREKFVEELEETHQLFKDYVSTRRPQVDIDKIATGEIWYGARAQDMALIDDIQTSDEYLVSRIEEADVFEISYVFKKKLHERLGIAAEESADRLLVRWWARLTQGSDKHL</sequence>
<dbReference type="GO" id="GO:0006508">
    <property type="term" value="P:proteolysis"/>
    <property type="evidence" value="ECO:0007669"/>
    <property type="project" value="UniProtKB-KW"/>
</dbReference>
<dbReference type="Proteomes" id="UP000315889">
    <property type="component" value="Unassembled WGS sequence"/>
</dbReference>
<evidence type="ECO:0000256" key="6">
    <source>
        <dbReference type="ARBA" id="ARBA00022801"/>
    </source>
</evidence>
<evidence type="ECO:0000256" key="8">
    <source>
        <dbReference type="ARBA" id="ARBA00022989"/>
    </source>
</evidence>
<evidence type="ECO:0000256" key="2">
    <source>
        <dbReference type="ARBA" id="ARBA00008683"/>
    </source>
</evidence>
<keyword evidence="6" id="KW-0378">Hydrolase</keyword>
<dbReference type="Pfam" id="PF08496">
    <property type="entry name" value="Peptidase_S49_N"/>
    <property type="match status" value="1"/>
</dbReference>
<evidence type="ECO:0000256" key="9">
    <source>
        <dbReference type="ARBA" id="ARBA00023136"/>
    </source>
</evidence>
<evidence type="ECO:0000259" key="12">
    <source>
        <dbReference type="Pfam" id="PF01343"/>
    </source>
</evidence>
<dbReference type="InterPro" id="IPR002142">
    <property type="entry name" value="Peptidase_S49"/>
</dbReference>
<dbReference type="GO" id="GO:0005886">
    <property type="term" value="C:plasma membrane"/>
    <property type="evidence" value="ECO:0007669"/>
    <property type="project" value="UniProtKB-SubCell"/>
</dbReference>
<evidence type="ECO:0000256" key="3">
    <source>
        <dbReference type="ARBA" id="ARBA00022475"/>
    </source>
</evidence>
<gene>
    <name evidence="14" type="primary">sohB</name>
    <name evidence="14" type="ORF">EVB03_04995</name>
</gene>
<dbReference type="PANTHER" id="PTHR42987">
    <property type="entry name" value="PEPTIDASE S49"/>
    <property type="match status" value="1"/>
</dbReference>
<protein>
    <submittedName>
        <fullName evidence="14">Protease SohB</fullName>
    </submittedName>
</protein>
<organism evidence="14 15">
    <name type="scientific">SAR92 clade bacterium</name>
    <dbReference type="NCBI Taxonomy" id="2315479"/>
    <lineage>
        <taxon>Bacteria</taxon>
        <taxon>Pseudomonadati</taxon>
        <taxon>Pseudomonadota</taxon>
        <taxon>Gammaproteobacteria</taxon>
        <taxon>Cellvibrionales</taxon>
        <taxon>Porticoccaceae</taxon>
        <taxon>SAR92 clade</taxon>
    </lineage>
</organism>
<feature type="transmembrane region" description="Helical" evidence="11">
    <location>
        <begin position="7"/>
        <end position="29"/>
    </location>
</feature>
<evidence type="ECO:0000313" key="15">
    <source>
        <dbReference type="Proteomes" id="UP000315889"/>
    </source>
</evidence>
<comment type="caution">
    <text evidence="14">The sequence shown here is derived from an EMBL/GenBank/DDBJ whole genome shotgun (WGS) entry which is preliminary data.</text>
</comment>
<dbReference type="NCBIfam" id="NF008745">
    <property type="entry name" value="PRK11778.1"/>
    <property type="match status" value="1"/>
</dbReference>
<feature type="compositionally biased region" description="Basic and acidic residues" evidence="10">
    <location>
        <begin position="85"/>
        <end position="96"/>
    </location>
</feature>
<dbReference type="EMBL" id="SHBP01000005">
    <property type="protein sequence ID" value="RZO20275.1"/>
    <property type="molecule type" value="Genomic_DNA"/>
</dbReference>
<evidence type="ECO:0000256" key="11">
    <source>
        <dbReference type="SAM" id="Phobius"/>
    </source>
</evidence>
<feature type="domain" description="Peptidase S49 N-terminal proteobacteria" evidence="13">
    <location>
        <begin position="2"/>
        <end position="161"/>
    </location>
</feature>
<feature type="domain" description="Peptidase S49" evidence="12">
    <location>
        <begin position="164"/>
        <end position="306"/>
    </location>
</feature>
<keyword evidence="5 11" id="KW-0812">Transmembrane</keyword>
<dbReference type="GO" id="GO:0004252">
    <property type="term" value="F:serine-type endopeptidase activity"/>
    <property type="evidence" value="ECO:0007669"/>
    <property type="project" value="InterPro"/>
</dbReference>